<keyword evidence="2" id="KW-1185">Reference proteome</keyword>
<dbReference type="Proteomes" id="UP001596513">
    <property type="component" value="Unassembled WGS sequence"/>
</dbReference>
<proteinExistence type="predicted"/>
<protein>
    <submittedName>
        <fullName evidence="1">Uncharacterized protein</fullName>
    </submittedName>
</protein>
<evidence type="ECO:0000313" key="1">
    <source>
        <dbReference type="EMBL" id="MFC7669265.1"/>
    </source>
</evidence>
<accession>A0ABW2UAL3</accession>
<name>A0ABW2UAL3_9BACT</name>
<gene>
    <name evidence="1" type="ORF">ACFQT0_19350</name>
</gene>
<evidence type="ECO:0000313" key="2">
    <source>
        <dbReference type="Proteomes" id="UP001596513"/>
    </source>
</evidence>
<organism evidence="1 2">
    <name type="scientific">Hymenobacter humi</name>
    <dbReference type="NCBI Taxonomy" id="1411620"/>
    <lineage>
        <taxon>Bacteria</taxon>
        <taxon>Pseudomonadati</taxon>
        <taxon>Bacteroidota</taxon>
        <taxon>Cytophagia</taxon>
        <taxon>Cytophagales</taxon>
        <taxon>Hymenobacteraceae</taxon>
        <taxon>Hymenobacter</taxon>
    </lineage>
</organism>
<reference evidence="2" key="1">
    <citation type="journal article" date="2019" name="Int. J. Syst. Evol. Microbiol.">
        <title>The Global Catalogue of Microorganisms (GCM) 10K type strain sequencing project: providing services to taxonomists for standard genome sequencing and annotation.</title>
        <authorList>
            <consortium name="The Broad Institute Genomics Platform"/>
            <consortium name="The Broad Institute Genome Sequencing Center for Infectious Disease"/>
            <person name="Wu L."/>
            <person name="Ma J."/>
        </authorList>
    </citation>
    <scope>NUCLEOTIDE SEQUENCE [LARGE SCALE GENOMIC DNA]</scope>
    <source>
        <strain evidence="2">JCM 19635</strain>
    </source>
</reference>
<comment type="caution">
    <text evidence="1">The sequence shown here is derived from an EMBL/GenBank/DDBJ whole genome shotgun (WGS) entry which is preliminary data.</text>
</comment>
<dbReference type="RefSeq" id="WP_380204775.1">
    <property type="nucleotide sequence ID" value="NZ_JBHTEK010000001.1"/>
</dbReference>
<dbReference type="EMBL" id="JBHTEK010000001">
    <property type="protein sequence ID" value="MFC7669265.1"/>
    <property type="molecule type" value="Genomic_DNA"/>
</dbReference>
<sequence>MIKTVHKLDFGTSVKLREGTEPSGILYRLPNRRVQITLNDDDSVTIHFKRLLSLEEAAEEVKPGEVRMGRVLFNRLKLSMDAFSCMTDFMRFVETTGEKPKKIDRTPITRKIKAG</sequence>